<dbReference type="Pfam" id="PF25137">
    <property type="entry name" value="ADH_Fe_C"/>
    <property type="match status" value="1"/>
</dbReference>
<dbReference type="KEGG" id="mri:Mal4_56750"/>
<sequence length="396" mass="41820" precursor="true">MSAPESTPLPQANFNYDPRTRVVCGPGVIGQLGELVREYGGRRVLLVTDKGLKQAGHEQRGLDLLQEAGLEVAIFDDVHCNPSTADVEQGVDFARQQNVDFIVGLGGGSSMDCAKGINFLLTNGGKMQDYKGVGRASKPMLPLIAVPTTAGTGSEAQSFAVIADAQTHMKMACGDKKAAAKVALLDPELTVTMPATVTAVTGVDAISHAVETYVTSKRNFVSQMFSRQAWKLLCRSFPVVLEEPNNIDARGDMQLGAHLAGAAIENSMLGATHALANPLSAHFDVVHGVAIGVMLPHVVRFNQSVVGHLYGDLAADAGLCEADDPQAPALLASWISSVVARSGAPTTLTDCEVDPQRVPQMAADAAAQWTGNFNPRPVDPQLLEELYRCALSPAVV</sequence>
<dbReference type="PROSITE" id="PS00913">
    <property type="entry name" value="ADH_IRON_1"/>
    <property type="match status" value="1"/>
</dbReference>
<dbReference type="OrthoDB" id="9804734at2"/>
<dbReference type="InterPro" id="IPR018211">
    <property type="entry name" value="ADH_Fe_CS"/>
</dbReference>
<dbReference type="AlphaFoldDB" id="A0A517ZFU1"/>
<accession>A0A517ZFU1</accession>
<dbReference type="PANTHER" id="PTHR11496:SF102">
    <property type="entry name" value="ALCOHOL DEHYDROGENASE 4"/>
    <property type="match status" value="1"/>
</dbReference>
<dbReference type="InterPro" id="IPR039697">
    <property type="entry name" value="Alcohol_dehydrogenase_Fe"/>
</dbReference>
<dbReference type="RefSeq" id="WP_145372574.1">
    <property type="nucleotide sequence ID" value="NZ_CP036275.1"/>
</dbReference>
<gene>
    <name evidence="7" type="primary">adhB_2</name>
    <name evidence="7" type="ORF">Mal4_56750</name>
</gene>
<protein>
    <submittedName>
        <fullName evidence="7">Alcohol dehydrogenase 2</fullName>
        <ecNumber evidence="7">1.1.1.1</ecNumber>
    </submittedName>
</protein>
<proteinExistence type="inferred from homology"/>
<dbReference type="Gene3D" id="3.40.50.1970">
    <property type="match status" value="1"/>
</dbReference>
<evidence type="ECO:0000313" key="8">
    <source>
        <dbReference type="Proteomes" id="UP000320496"/>
    </source>
</evidence>
<feature type="domain" description="Fe-containing alcohol dehydrogenase-like C-terminal" evidence="6">
    <location>
        <begin position="198"/>
        <end position="390"/>
    </location>
</feature>
<dbReference type="InterPro" id="IPR056798">
    <property type="entry name" value="ADH_Fe_C"/>
</dbReference>
<comment type="cofactor">
    <cofactor evidence="1">
        <name>Fe cation</name>
        <dbReference type="ChEBI" id="CHEBI:24875"/>
    </cofactor>
</comment>
<evidence type="ECO:0000256" key="1">
    <source>
        <dbReference type="ARBA" id="ARBA00001962"/>
    </source>
</evidence>
<dbReference type="Gene3D" id="1.20.1090.10">
    <property type="entry name" value="Dehydroquinate synthase-like - alpha domain"/>
    <property type="match status" value="1"/>
</dbReference>
<evidence type="ECO:0000256" key="4">
    <source>
        <dbReference type="ARBA" id="ARBA00023027"/>
    </source>
</evidence>
<dbReference type="FunFam" id="3.40.50.1970:FF:000003">
    <property type="entry name" value="Alcohol dehydrogenase, iron-containing"/>
    <property type="match status" value="1"/>
</dbReference>
<evidence type="ECO:0000256" key="2">
    <source>
        <dbReference type="ARBA" id="ARBA00007358"/>
    </source>
</evidence>
<dbReference type="GO" id="GO:0004022">
    <property type="term" value="F:alcohol dehydrogenase (NAD+) activity"/>
    <property type="evidence" value="ECO:0007669"/>
    <property type="project" value="UniProtKB-EC"/>
</dbReference>
<dbReference type="Proteomes" id="UP000320496">
    <property type="component" value="Chromosome"/>
</dbReference>
<evidence type="ECO:0000256" key="3">
    <source>
        <dbReference type="ARBA" id="ARBA00023002"/>
    </source>
</evidence>
<keyword evidence="8" id="KW-1185">Reference proteome</keyword>
<dbReference type="EMBL" id="CP036275">
    <property type="protein sequence ID" value="QDU41309.1"/>
    <property type="molecule type" value="Genomic_DNA"/>
</dbReference>
<dbReference type="EC" id="1.1.1.1" evidence="7"/>
<name>A0A517ZFU1_9PLAN</name>
<evidence type="ECO:0000313" key="7">
    <source>
        <dbReference type="EMBL" id="QDU41309.1"/>
    </source>
</evidence>
<dbReference type="CDD" id="cd08551">
    <property type="entry name" value="Fe-ADH"/>
    <property type="match status" value="1"/>
</dbReference>
<dbReference type="InterPro" id="IPR001670">
    <property type="entry name" value="ADH_Fe/GldA"/>
</dbReference>
<comment type="similarity">
    <text evidence="2">Belongs to the iron-containing alcohol dehydrogenase family.</text>
</comment>
<dbReference type="GO" id="GO:0046872">
    <property type="term" value="F:metal ion binding"/>
    <property type="evidence" value="ECO:0007669"/>
    <property type="project" value="InterPro"/>
</dbReference>
<dbReference type="SUPFAM" id="SSF56796">
    <property type="entry name" value="Dehydroquinate synthase-like"/>
    <property type="match status" value="1"/>
</dbReference>
<evidence type="ECO:0000259" key="6">
    <source>
        <dbReference type="Pfam" id="PF25137"/>
    </source>
</evidence>
<feature type="domain" description="Alcohol dehydrogenase iron-type/glycerol dehydrogenase GldA" evidence="5">
    <location>
        <begin position="20"/>
        <end position="187"/>
    </location>
</feature>
<organism evidence="7 8">
    <name type="scientific">Maioricimonas rarisocia</name>
    <dbReference type="NCBI Taxonomy" id="2528026"/>
    <lineage>
        <taxon>Bacteria</taxon>
        <taxon>Pseudomonadati</taxon>
        <taxon>Planctomycetota</taxon>
        <taxon>Planctomycetia</taxon>
        <taxon>Planctomycetales</taxon>
        <taxon>Planctomycetaceae</taxon>
        <taxon>Maioricimonas</taxon>
    </lineage>
</organism>
<evidence type="ECO:0000259" key="5">
    <source>
        <dbReference type="Pfam" id="PF00465"/>
    </source>
</evidence>
<dbReference type="PANTHER" id="PTHR11496">
    <property type="entry name" value="ALCOHOL DEHYDROGENASE"/>
    <property type="match status" value="1"/>
</dbReference>
<dbReference type="Pfam" id="PF00465">
    <property type="entry name" value="Fe-ADH"/>
    <property type="match status" value="1"/>
</dbReference>
<reference evidence="7 8" key="1">
    <citation type="submission" date="2019-02" db="EMBL/GenBank/DDBJ databases">
        <title>Deep-cultivation of Planctomycetes and their phenomic and genomic characterization uncovers novel biology.</title>
        <authorList>
            <person name="Wiegand S."/>
            <person name="Jogler M."/>
            <person name="Boedeker C."/>
            <person name="Pinto D."/>
            <person name="Vollmers J."/>
            <person name="Rivas-Marin E."/>
            <person name="Kohn T."/>
            <person name="Peeters S.H."/>
            <person name="Heuer A."/>
            <person name="Rast P."/>
            <person name="Oberbeckmann S."/>
            <person name="Bunk B."/>
            <person name="Jeske O."/>
            <person name="Meyerdierks A."/>
            <person name="Storesund J.E."/>
            <person name="Kallscheuer N."/>
            <person name="Luecker S."/>
            <person name="Lage O.M."/>
            <person name="Pohl T."/>
            <person name="Merkel B.J."/>
            <person name="Hornburger P."/>
            <person name="Mueller R.-W."/>
            <person name="Bruemmer F."/>
            <person name="Labrenz M."/>
            <person name="Spormann A.M."/>
            <person name="Op den Camp H."/>
            <person name="Overmann J."/>
            <person name="Amann R."/>
            <person name="Jetten M.S.M."/>
            <person name="Mascher T."/>
            <person name="Medema M.H."/>
            <person name="Devos D.P."/>
            <person name="Kaster A.-K."/>
            <person name="Ovreas L."/>
            <person name="Rohde M."/>
            <person name="Galperin M.Y."/>
            <person name="Jogler C."/>
        </authorList>
    </citation>
    <scope>NUCLEOTIDE SEQUENCE [LARGE SCALE GENOMIC DNA]</scope>
    <source>
        <strain evidence="7 8">Mal4</strain>
    </source>
</reference>
<keyword evidence="4" id="KW-0520">NAD</keyword>
<keyword evidence="3 7" id="KW-0560">Oxidoreductase</keyword>